<comment type="caution">
    <text evidence="1">The sequence shown here is derived from an EMBL/GenBank/DDBJ whole genome shotgun (WGS) entry which is preliminary data.</text>
</comment>
<organism evidence="1 2">
    <name type="scientific">Candidatus Gemmiger excrementavium</name>
    <dbReference type="NCBI Taxonomy" id="2838608"/>
    <lineage>
        <taxon>Bacteria</taxon>
        <taxon>Bacillati</taxon>
        <taxon>Bacillota</taxon>
        <taxon>Clostridia</taxon>
        <taxon>Eubacteriales</taxon>
        <taxon>Gemmiger</taxon>
    </lineage>
</organism>
<dbReference type="Proteomes" id="UP000824031">
    <property type="component" value="Unassembled WGS sequence"/>
</dbReference>
<reference evidence="1" key="1">
    <citation type="journal article" date="2021" name="PeerJ">
        <title>Extensive microbial diversity within the chicken gut microbiome revealed by metagenomics and culture.</title>
        <authorList>
            <person name="Gilroy R."/>
            <person name="Ravi A."/>
            <person name="Getino M."/>
            <person name="Pursley I."/>
            <person name="Horton D.L."/>
            <person name="Alikhan N.F."/>
            <person name="Baker D."/>
            <person name="Gharbi K."/>
            <person name="Hall N."/>
            <person name="Watson M."/>
            <person name="Adriaenssens E.M."/>
            <person name="Foster-Nyarko E."/>
            <person name="Jarju S."/>
            <person name="Secka A."/>
            <person name="Antonio M."/>
            <person name="Oren A."/>
            <person name="Chaudhuri R.R."/>
            <person name="La Ragione R."/>
            <person name="Hildebrand F."/>
            <person name="Pallen M.J."/>
        </authorList>
    </citation>
    <scope>NUCLEOTIDE SEQUENCE</scope>
    <source>
        <strain evidence="1">3436</strain>
    </source>
</reference>
<reference evidence="1" key="2">
    <citation type="submission" date="2021-04" db="EMBL/GenBank/DDBJ databases">
        <authorList>
            <person name="Gilroy R."/>
        </authorList>
    </citation>
    <scope>NUCLEOTIDE SEQUENCE</scope>
    <source>
        <strain evidence="1">3436</strain>
    </source>
</reference>
<evidence type="ECO:0000313" key="1">
    <source>
        <dbReference type="EMBL" id="HIZ47237.1"/>
    </source>
</evidence>
<gene>
    <name evidence="1" type="ORF">H9810_00770</name>
</gene>
<dbReference type="EMBL" id="DXBO01000015">
    <property type="protein sequence ID" value="HIZ47237.1"/>
    <property type="molecule type" value="Genomic_DNA"/>
</dbReference>
<dbReference type="AlphaFoldDB" id="A0A9D2F1A3"/>
<protein>
    <submittedName>
        <fullName evidence="1">Uncharacterized protein</fullName>
    </submittedName>
</protein>
<proteinExistence type="predicted"/>
<accession>A0A9D2F1A3</accession>
<name>A0A9D2F1A3_9FIRM</name>
<sequence length="128" mass="13724">MYADFAYYQGTYCGSLLTEEQWPAASRAADAYIDRITFDRLQRGAPVDDAVRMAACALAEAAGRYQAAQAERKPGLAGFNNDGYSENYAGTAADLTAQEQAEMGAAADLYLPRSHPLRYAGGDCHAGL</sequence>
<evidence type="ECO:0000313" key="2">
    <source>
        <dbReference type="Proteomes" id="UP000824031"/>
    </source>
</evidence>